<dbReference type="SUPFAM" id="SSF103473">
    <property type="entry name" value="MFS general substrate transporter"/>
    <property type="match status" value="1"/>
</dbReference>
<feature type="transmembrane region" description="Helical" evidence="3">
    <location>
        <begin position="436"/>
        <end position="460"/>
    </location>
</feature>
<comment type="subcellular location">
    <subcellularLocation>
        <location evidence="1">Membrane</location>
        <topology evidence="1">Multi-pass membrane protein</topology>
    </subcellularLocation>
</comment>
<feature type="domain" description="Major facilitator superfamily (MFS) profile" evidence="4">
    <location>
        <begin position="65"/>
        <end position="617"/>
    </location>
</feature>
<feature type="transmembrane region" description="Helical" evidence="3">
    <location>
        <begin position="61"/>
        <end position="80"/>
    </location>
</feature>
<dbReference type="PANTHER" id="PTHR11360:SF293">
    <property type="entry name" value="HERMES, ISOFORM A"/>
    <property type="match status" value="1"/>
</dbReference>
<feature type="transmembrane region" description="Helical" evidence="3">
    <location>
        <begin position="591"/>
        <end position="609"/>
    </location>
</feature>
<feature type="transmembrane region" description="Helical" evidence="3">
    <location>
        <begin position="190"/>
        <end position="211"/>
    </location>
</feature>
<protein>
    <recommendedName>
        <fullName evidence="4">Major facilitator superfamily (MFS) profile domain-containing protein</fullName>
    </recommendedName>
</protein>
<feature type="transmembrane region" description="Helical" evidence="3">
    <location>
        <begin position="161"/>
        <end position="183"/>
    </location>
</feature>
<evidence type="ECO:0000256" key="3">
    <source>
        <dbReference type="SAM" id="Phobius"/>
    </source>
</evidence>
<dbReference type="CDD" id="cd17352">
    <property type="entry name" value="MFS_MCT_SLC16"/>
    <property type="match status" value="1"/>
</dbReference>
<dbReference type="AlphaFoldDB" id="A0AAW2H564"/>
<keyword evidence="6" id="KW-1185">Reference proteome</keyword>
<feature type="transmembrane region" description="Helical" evidence="3">
    <location>
        <begin position="472"/>
        <end position="490"/>
    </location>
</feature>
<proteinExistence type="predicted"/>
<evidence type="ECO:0000313" key="5">
    <source>
        <dbReference type="EMBL" id="KAL0134601.1"/>
    </source>
</evidence>
<evidence type="ECO:0000259" key="4">
    <source>
        <dbReference type="PROSITE" id="PS50850"/>
    </source>
</evidence>
<dbReference type="InterPro" id="IPR036259">
    <property type="entry name" value="MFS_trans_sf"/>
</dbReference>
<gene>
    <name evidence="5" type="ORF">PUN28_001417</name>
</gene>
<feature type="compositionally biased region" description="Basic and acidic residues" evidence="2">
    <location>
        <begin position="33"/>
        <end position="49"/>
    </location>
</feature>
<accession>A0AAW2H564</accession>
<dbReference type="PANTHER" id="PTHR11360">
    <property type="entry name" value="MONOCARBOXYLATE TRANSPORTER"/>
    <property type="match status" value="1"/>
</dbReference>
<feature type="transmembrane region" description="Helical" evidence="3">
    <location>
        <begin position="563"/>
        <end position="585"/>
    </location>
</feature>
<organism evidence="5 6">
    <name type="scientific">Cardiocondyla obscurior</name>
    <dbReference type="NCBI Taxonomy" id="286306"/>
    <lineage>
        <taxon>Eukaryota</taxon>
        <taxon>Metazoa</taxon>
        <taxon>Ecdysozoa</taxon>
        <taxon>Arthropoda</taxon>
        <taxon>Hexapoda</taxon>
        <taxon>Insecta</taxon>
        <taxon>Pterygota</taxon>
        <taxon>Neoptera</taxon>
        <taxon>Endopterygota</taxon>
        <taxon>Hymenoptera</taxon>
        <taxon>Apocrita</taxon>
        <taxon>Aculeata</taxon>
        <taxon>Formicoidea</taxon>
        <taxon>Formicidae</taxon>
        <taxon>Myrmicinae</taxon>
        <taxon>Cardiocondyla</taxon>
    </lineage>
</organism>
<dbReference type="InterPro" id="IPR020846">
    <property type="entry name" value="MFS_dom"/>
</dbReference>
<dbReference type="GO" id="GO:0016020">
    <property type="term" value="C:membrane"/>
    <property type="evidence" value="ECO:0007669"/>
    <property type="project" value="UniProtKB-SubCell"/>
</dbReference>
<feature type="transmembrane region" description="Helical" evidence="3">
    <location>
        <begin position="130"/>
        <end position="149"/>
    </location>
</feature>
<sequence length="630" mass="68298">MTMQRVQDQDNGINIKFGKPRKTDYRLVSQSADNKDRYNGTNKPEKNEKAEEELVPPDGGWGWLVLLAAVMVNFLIPGTIKSFGVLFVEFLDVFNASPAAAAWIPSLCYFLYSSLGPLSSVLSVKYSYRTVTLIGGAFAAAGMMLSYFASSVAFLCVSYGVLVGTGAGLAFPPTVYIVTSYFVRLRGLANGLCISGSALGSIFLPPVLGFLLRMYGYRGAVLVMGAVTLNVWASALLYHPVEWHLIPARSPNDNDMHDNGETVSAAVTNSPEQTTEKDNSQQASLTNSVNEKAAPIVPKSASSVALEYYKNTPVQGRTRKISMPTGREISGQMHSTPTLHAVPERGGAVVDSAKYARTARSPLHSPSTSSFNYVSTPYHGSTLSVLHPERASTLTLNAISSTFTRKSTVREQKLREHEEKDQQNKFFDFSLLKDPIYLVILISNSTNAISYTNFVILLPAYAISLGFNNWDASLLLSIVSMLDLVGRIGGSALSDIKFMPKHWYFVGGLLASGVSLAILPTSSTYVTLSVYCAFFGLASGIYVGITAVIMADMLGTEKLTSSYGISLFVNGVIQLVGPPICGIIFEHIGSYGPIFSILGIILVFGASLWSMMPFIRKRQATEKPVKIDKV</sequence>
<dbReference type="PROSITE" id="PS50850">
    <property type="entry name" value="MFS"/>
    <property type="match status" value="1"/>
</dbReference>
<dbReference type="EMBL" id="JADYXP020000001">
    <property type="protein sequence ID" value="KAL0134601.1"/>
    <property type="molecule type" value="Genomic_DNA"/>
</dbReference>
<feature type="transmembrane region" description="Helical" evidence="3">
    <location>
        <begin position="502"/>
        <end position="522"/>
    </location>
</feature>
<dbReference type="FunFam" id="1.20.1250.20:FF:000320">
    <property type="entry name" value="Monocarboxylate transporter"/>
    <property type="match status" value="1"/>
</dbReference>
<evidence type="ECO:0000256" key="1">
    <source>
        <dbReference type="ARBA" id="ARBA00004141"/>
    </source>
</evidence>
<keyword evidence="3" id="KW-0472">Membrane</keyword>
<dbReference type="InterPro" id="IPR050327">
    <property type="entry name" value="Proton-linked_MCT"/>
</dbReference>
<feature type="region of interest" description="Disordered" evidence="2">
    <location>
        <begin position="268"/>
        <end position="292"/>
    </location>
</feature>
<keyword evidence="3" id="KW-1133">Transmembrane helix</keyword>
<feature type="transmembrane region" description="Helical" evidence="3">
    <location>
        <begin position="528"/>
        <end position="551"/>
    </location>
</feature>
<dbReference type="Proteomes" id="UP001430953">
    <property type="component" value="Unassembled WGS sequence"/>
</dbReference>
<feature type="compositionally biased region" description="Polar residues" evidence="2">
    <location>
        <begin position="280"/>
        <end position="290"/>
    </location>
</feature>
<name>A0AAW2H564_9HYME</name>
<keyword evidence="3" id="KW-0812">Transmembrane</keyword>
<feature type="transmembrane region" description="Helical" evidence="3">
    <location>
        <begin position="217"/>
        <end position="238"/>
    </location>
</feature>
<feature type="transmembrane region" description="Helical" evidence="3">
    <location>
        <begin position="100"/>
        <end position="118"/>
    </location>
</feature>
<dbReference type="GO" id="GO:0008028">
    <property type="term" value="F:monocarboxylic acid transmembrane transporter activity"/>
    <property type="evidence" value="ECO:0007669"/>
    <property type="project" value="TreeGrafter"/>
</dbReference>
<reference evidence="5 6" key="1">
    <citation type="submission" date="2023-03" db="EMBL/GenBank/DDBJ databases">
        <title>High recombination rates correlate with genetic variation in Cardiocondyla obscurior ants.</title>
        <authorList>
            <person name="Errbii M."/>
        </authorList>
    </citation>
    <scope>NUCLEOTIDE SEQUENCE [LARGE SCALE GENOMIC DNA]</scope>
    <source>
        <strain evidence="5">Alpha-2009</strain>
        <tissue evidence="5">Whole body</tissue>
    </source>
</reference>
<dbReference type="Pfam" id="PF07690">
    <property type="entry name" value="MFS_1"/>
    <property type="match status" value="2"/>
</dbReference>
<comment type="caution">
    <text evidence="5">The sequence shown here is derived from an EMBL/GenBank/DDBJ whole genome shotgun (WGS) entry which is preliminary data.</text>
</comment>
<evidence type="ECO:0000313" key="6">
    <source>
        <dbReference type="Proteomes" id="UP001430953"/>
    </source>
</evidence>
<dbReference type="InterPro" id="IPR011701">
    <property type="entry name" value="MFS"/>
</dbReference>
<evidence type="ECO:0000256" key="2">
    <source>
        <dbReference type="SAM" id="MobiDB-lite"/>
    </source>
</evidence>
<feature type="region of interest" description="Disordered" evidence="2">
    <location>
        <begin position="1"/>
        <end position="54"/>
    </location>
</feature>
<feature type="compositionally biased region" description="Polar residues" evidence="2">
    <location>
        <begin position="1"/>
        <end position="12"/>
    </location>
</feature>
<dbReference type="Gene3D" id="1.20.1250.20">
    <property type="entry name" value="MFS general substrate transporter like domains"/>
    <property type="match status" value="2"/>
</dbReference>